<dbReference type="InterPro" id="IPR043128">
    <property type="entry name" value="Rev_trsase/Diguanyl_cyclase"/>
</dbReference>
<feature type="compositionally biased region" description="Basic and acidic residues" evidence="2">
    <location>
        <begin position="7"/>
        <end position="33"/>
    </location>
</feature>
<dbReference type="InterPro" id="IPR001610">
    <property type="entry name" value="PAC"/>
</dbReference>
<evidence type="ECO:0000256" key="2">
    <source>
        <dbReference type="SAM" id="MobiDB-lite"/>
    </source>
</evidence>
<keyword evidence="8" id="KW-1185">Reference proteome</keyword>
<dbReference type="PROSITE" id="PS50883">
    <property type="entry name" value="EAL"/>
    <property type="match status" value="1"/>
</dbReference>
<dbReference type="InterPro" id="IPR000160">
    <property type="entry name" value="GGDEF_dom"/>
</dbReference>
<dbReference type="PANTHER" id="PTHR44757">
    <property type="entry name" value="DIGUANYLATE CYCLASE DGCP"/>
    <property type="match status" value="1"/>
</dbReference>
<dbReference type="GO" id="GO:0006355">
    <property type="term" value="P:regulation of DNA-templated transcription"/>
    <property type="evidence" value="ECO:0007669"/>
    <property type="project" value="InterPro"/>
</dbReference>
<dbReference type="SUPFAM" id="SSF55073">
    <property type="entry name" value="Nucleotide cyclase"/>
    <property type="match status" value="1"/>
</dbReference>
<dbReference type="Pfam" id="PF13426">
    <property type="entry name" value="PAS_9"/>
    <property type="match status" value="1"/>
</dbReference>
<dbReference type="InterPro" id="IPR029016">
    <property type="entry name" value="GAF-like_dom_sf"/>
</dbReference>
<dbReference type="SMART" id="SM00091">
    <property type="entry name" value="PAS"/>
    <property type="match status" value="3"/>
</dbReference>
<reference evidence="7 8" key="1">
    <citation type="submission" date="2014-02" db="EMBL/GenBank/DDBJ databases">
        <authorList>
            <person name="Genoscope - CEA"/>
        </authorList>
    </citation>
    <scope>NUCLEOTIDE SEQUENCE [LARGE SCALE GENOMIC DNA]</scope>
    <source>
        <strain evidence="7 8">PCC 8005</strain>
    </source>
</reference>
<dbReference type="InterPro" id="IPR003018">
    <property type="entry name" value="GAF"/>
</dbReference>
<dbReference type="PROSITE" id="PS50112">
    <property type="entry name" value="PAS"/>
    <property type="match status" value="1"/>
</dbReference>
<dbReference type="Pfam" id="PF00990">
    <property type="entry name" value="GGDEF"/>
    <property type="match status" value="1"/>
</dbReference>
<dbReference type="NCBIfam" id="TIGR00254">
    <property type="entry name" value="GGDEF"/>
    <property type="match status" value="1"/>
</dbReference>
<dbReference type="AlphaFoldDB" id="A0A9P1KGZ9"/>
<dbReference type="Gene3D" id="3.30.450.40">
    <property type="match status" value="2"/>
</dbReference>
<dbReference type="PROSITE" id="PS50887">
    <property type="entry name" value="GGDEF"/>
    <property type="match status" value="1"/>
</dbReference>
<dbReference type="InterPro" id="IPR000700">
    <property type="entry name" value="PAS-assoc_C"/>
</dbReference>
<dbReference type="CDD" id="cd01948">
    <property type="entry name" value="EAL"/>
    <property type="match status" value="1"/>
</dbReference>
<gene>
    <name evidence="7" type="ORF">ARTHRO_40033</name>
</gene>
<dbReference type="SMART" id="SM00086">
    <property type="entry name" value="PAC"/>
    <property type="match status" value="2"/>
</dbReference>
<feature type="domain" description="PAS" evidence="3">
    <location>
        <begin position="334"/>
        <end position="407"/>
    </location>
</feature>
<evidence type="ECO:0000259" key="4">
    <source>
        <dbReference type="PROSITE" id="PS50113"/>
    </source>
</evidence>
<dbReference type="InterPro" id="IPR035965">
    <property type="entry name" value="PAS-like_dom_sf"/>
</dbReference>
<evidence type="ECO:0000259" key="6">
    <source>
        <dbReference type="PROSITE" id="PS50887"/>
    </source>
</evidence>
<feature type="coiled-coil region" evidence="1">
    <location>
        <begin position="626"/>
        <end position="653"/>
    </location>
</feature>
<dbReference type="Gene3D" id="3.30.70.270">
    <property type="match status" value="1"/>
</dbReference>
<dbReference type="Proteomes" id="UP000032946">
    <property type="component" value="Chromosome"/>
</dbReference>
<dbReference type="InterPro" id="IPR013767">
    <property type="entry name" value="PAS_fold"/>
</dbReference>
<feature type="region of interest" description="Disordered" evidence="2">
    <location>
        <begin position="1"/>
        <end position="38"/>
    </location>
</feature>
<dbReference type="EMBL" id="FO818640">
    <property type="protein sequence ID" value="CDM95628.1"/>
    <property type="molecule type" value="Genomic_DNA"/>
</dbReference>
<name>A0A9P1KGZ9_9CYAN</name>
<dbReference type="NCBIfam" id="TIGR00229">
    <property type="entry name" value="sensory_box"/>
    <property type="match status" value="2"/>
</dbReference>
<evidence type="ECO:0000313" key="8">
    <source>
        <dbReference type="Proteomes" id="UP000032946"/>
    </source>
</evidence>
<dbReference type="SMART" id="SM00052">
    <property type="entry name" value="EAL"/>
    <property type="match status" value="1"/>
</dbReference>
<dbReference type="InterPro" id="IPR052155">
    <property type="entry name" value="Biofilm_reg_signaling"/>
</dbReference>
<dbReference type="Pfam" id="PF01590">
    <property type="entry name" value="GAF"/>
    <property type="match status" value="2"/>
</dbReference>
<feature type="domain" description="GGDEF" evidence="6">
    <location>
        <begin position="800"/>
        <end position="949"/>
    </location>
</feature>
<dbReference type="InterPro" id="IPR000014">
    <property type="entry name" value="PAS"/>
</dbReference>
<protein>
    <submittedName>
        <fullName evidence="7">Diguanylate cyclase/phosphodiesterase with PAS/PAC sensor(S) and GGDEF and EAL domains (Modular protein)</fullName>
    </submittedName>
</protein>
<dbReference type="SUPFAM" id="SSF141868">
    <property type="entry name" value="EAL domain-like"/>
    <property type="match status" value="1"/>
</dbReference>
<evidence type="ECO:0000259" key="5">
    <source>
        <dbReference type="PROSITE" id="PS50883"/>
    </source>
</evidence>
<accession>A0A9P1KGZ9</accession>
<feature type="domain" description="PAC" evidence="4">
    <location>
        <begin position="410"/>
        <end position="462"/>
    </location>
</feature>
<dbReference type="Gene3D" id="3.20.20.450">
    <property type="entry name" value="EAL domain"/>
    <property type="match status" value="1"/>
</dbReference>
<evidence type="ECO:0000256" key="1">
    <source>
        <dbReference type="SAM" id="Coils"/>
    </source>
</evidence>
<evidence type="ECO:0000259" key="3">
    <source>
        <dbReference type="PROSITE" id="PS50112"/>
    </source>
</evidence>
<dbReference type="InterPro" id="IPR035919">
    <property type="entry name" value="EAL_sf"/>
</dbReference>
<keyword evidence="1" id="KW-0175">Coiled coil</keyword>
<dbReference type="CDD" id="cd00130">
    <property type="entry name" value="PAS"/>
    <property type="match status" value="3"/>
</dbReference>
<dbReference type="InterPro" id="IPR029787">
    <property type="entry name" value="Nucleotide_cyclase"/>
</dbReference>
<dbReference type="CDD" id="cd01949">
    <property type="entry name" value="GGDEF"/>
    <property type="match status" value="1"/>
</dbReference>
<dbReference type="PANTHER" id="PTHR44757:SF2">
    <property type="entry name" value="BIOFILM ARCHITECTURE MAINTENANCE PROTEIN MBAA"/>
    <property type="match status" value="1"/>
</dbReference>
<evidence type="ECO:0000313" key="7">
    <source>
        <dbReference type="EMBL" id="CDM95628.1"/>
    </source>
</evidence>
<dbReference type="Pfam" id="PF00563">
    <property type="entry name" value="EAL"/>
    <property type="match status" value="1"/>
</dbReference>
<proteinExistence type="predicted"/>
<dbReference type="SMART" id="SM00267">
    <property type="entry name" value="GGDEF"/>
    <property type="match status" value="1"/>
</dbReference>
<dbReference type="Gene3D" id="3.30.450.20">
    <property type="entry name" value="PAS domain"/>
    <property type="match status" value="3"/>
</dbReference>
<sequence length="1279" mass="144304">MAGQHQKAREYQFTDPKGQSDRHYREFSSESEKVSPTPQEIMSMLVESLPQPAIVSDPDRNIIYCNTAWLEIWKGSRESLIGHQESLIYTSINRYQQIREEFEQGNVIDSAEIQIRLSDRSDRRTTWVCLSMRSLPLIPEPVVLTIFSDTNSHIRRPNQNQLDNEASYQAAVAKFGQIALTSPDLDSLMGKLITQVKETLKINRCMVLELLPNHQAFLLRSGIGWRPGLVGSAQITASPNSQAGYTLQQGEAVIVEDLRVETRFPGTPLLHNHKIVSGLSVIIPGPKGANSKPWGVLSVHTRRVHQFTLNDVHFLEAIAHILATAIERQRADERLKLMERAINSSRNGIIITDATESDNRVIFANSGFEKITGYSRHQVIGRNCRFLQGRDSDPKALAELRSAIEEGRECNIELKKYRPDGSSFWNELSISPVYNNQGFLTNFIGIQTDISDRKQAEANLLSKSEALAQFSSKLKQLHRITTRLYPSLEARFQDYLQTGCELLQMSTGLIGKISAGVYSLEFVYPHSDLFTIGQTANIADTFCAKPYHTQETVTQTQAGLDPEWSQVQAYQTLTLESYIGTPIWVGDRIYGVLSFVHQPQRTVPFKSEDREIIELMAQGLGDFLAAQEIEQRQREAEQALRESEERYRMLVELSPDTIAIYCDDQIVYINRAGVELLGAKQPEDIIGRSIYDFVDYDQTTVILNQELTGEAKQQSATLFEQQLIRLDAAIIDVEIAGIPTNYHGRDAIQIIIRDISDRKQAQAQLLHAAFYDPLTELPNRSLFNQKLSEALRRSKEDSNYQFAVLFLDLDRFKVVNDSLGHVIGDFLLIEIAHRLEICVTSPGDTIARLGGDEFTILMDHIFEPKQALEVAEKIHRELSQPFYIEGHEIFTTASIGIVPSRGCTFKKGAETDNYHCLLYNNPEDFLRDADIAMYHAKERGKARSEVFDLSMHTQTLALLQLETDLRKAIFGSAQLNVALNHISRSESNPLASAISDVSVIPSQLPSLNDFIIHYQPIVCLITGRIVGFEALVRWRHPRRGLVSPAEFIPVAEETGLIVPLGAWVLEESCRQLSSWKQQLKNWERSPQSVSSHLTISVNLSGKQLNQLNLIQQIDAILARTNCDPKSLKLEITESMLVENFQTALIVLAQLKARKIHLAIDDFGTGYSSLSYLHQLPLKSLKIDQSFVQRLEEEPSNYIDQYSQPQQIIKAIISLAHNLGLEVTAEGIETRQQMQFLHNLGCDYGQGYLFSKPLPAEEATQLMLNSAIAYSSEKSRFFYG</sequence>
<organism evidence="7 8">
    <name type="scientific">Limnospira indica PCC 8005</name>
    <dbReference type="NCBI Taxonomy" id="376219"/>
    <lineage>
        <taxon>Bacteria</taxon>
        <taxon>Bacillati</taxon>
        <taxon>Cyanobacteriota</taxon>
        <taxon>Cyanophyceae</taxon>
        <taxon>Oscillatoriophycideae</taxon>
        <taxon>Oscillatoriales</taxon>
        <taxon>Sirenicapillariaceae</taxon>
        <taxon>Limnospira</taxon>
    </lineage>
</organism>
<dbReference type="SUPFAM" id="SSF55781">
    <property type="entry name" value="GAF domain-like"/>
    <property type="match status" value="2"/>
</dbReference>
<dbReference type="RefSeq" id="WP_008051404.1">
    <property type="nucleotide sequence ID" value="NZ_FO818640.1"/>
</dbReference>
<dbReference type="PROSITE" id="PS50113">
    <property type="entry name" value="PAC"/>
    <property type="match status" value="1"/>
</dbReference>
<dbReference type="SUPFAM" id="SSF55785">
    <property type="entry name" value="PYP-like sensor domain (PAS domain)"/>
    <property type="match status" value="3"/>
</dbReference>
<dbReference type="SMART" id="SM00065">
    <property type="entry name" value="GAF"/>
    <property type="match status" value="2"/>
</dbReference>
<dbReference type="InterPro" id="IPR001633">
    <property type="entry name" value="EAL_dom"/>
</dbReference>
<feature type="domain" description="EAL" evidence="5">
    <location>
        <begin position="993"/>
        <end position="1266"/>
    </location>
</feature>
<dbReference type="Pfam" id="PF00989">
    <property type="entry name" value="PAS"/>
    <property type="match status" value="2"/>
</dbReference>